<dbReference type="eggNOG" id="ENOG502SVZX">
    <property type="taxonomic scope" value="Eukaryota"/>
</dbReference>
<name>D0NZZ3_PHYIT</name>
<proteinExistence type="predicted"/>
<dbReference type="InParanoid" id="D0NZZ3"/>
<sequence>MGAKHVPVNRVNVVKGEDPQNYKQTIKDPRADKWRQVIKEELDTLEQNGTPMWMQEYGVDHTFTLSAELELVSGRVILVVSRIWKVPARHGCVPSAYVKAKKEVELIIILLIPQGMEFTKEQLDAQGVTSKDKLVLILEKDSYGLNQSGRLCNHLLHSILVTLGFQQCYTDRFYTSRSR</sequence>
<dbReference type="OMA" id="EECLICI"/>
<evidence type="ECO:0000313" key="1">
    <source>
        <dbReference type="EMBL" id="EEY70150.1"/>
    </source>
</evidence>
<keyword evidence="2" id="KW-1185">Reference proteome</keyword>
<gene>
    <name evidence="1" type="ORF">PITG_19216</name>
</gene>
<dbReference type="OrthoDB" id="127696at2759"/>
<organism evidence="1 2">
    <name type="scientific">Phytophthora infestans (strain T30-4)</name>
    <name type="common">Potato late blight agent</name>
    <dbReference type="NCBI Taxonomy" id="403677"/>
    <lineage>
        <taxon>Eukaryota</taxon>
        <taxon>Sar</taxon>
        <taxon>Stramenopiles</taxon>
        <taxon>Oomycota</taxon>
        <taxon>Peronosporomycetes</taxon>
        <taxon>Peronosporales</taxon>
        <taxon>Peronosporaceae</taxon>
        <taxon>Phytophthora</taxon>
    </lineage>
</organism>
<dbReference type="RefSeq" id="XP_002997084.1">
    <property type="nucleotide sequence ID" value="XM_002997038.1"/>
</dbReference>
<evidence type="ECO:0000313" key="2">
    <source>
        <dbReference type="Proteomes" id="UP000006643"/>
    </source>
</evidence>
<dbReference type="EMBL" id="DS028207">
    <property type="protein sequence ID" value="EEY70150.1"/>
    <property type="molecule type" value="Genomic_DNA"/>
</dbReference>
<protein>
    <recommendedName>
        <fullName evidence="3">Reverse transcriptase Ty1/copia-type domain-containing protein</fullName>
    </recommendedName>
</protein>
<dbReference type="GeneID" id="9467277"/>
<dbReference type="VEuPathDB" id="FungiDB:PITG_19216"/>
<dbReference type="KEGG" id="pif:PITG_19216"/>
<dbReference type="Proteomes" id="UP000006643">
    <property type="component" value="Unassembled WGS sequence"/>
</dbReference>
<accession>D0NZZ3</accession>
<dbReference type="AlphaFoldDB" id="D0NZZ3"/>
<evidence type="ECO:0008006" key="3">
    <source>
        <dbReference type="Google" id="ProtNLM"/>
    </source>
</evidence>
<reference evidence="2" key="1">
    <citation type="journal article" date="2009" name="Nature">
        <title>Genome sequence and analysis of the Irish potato famine pathogen Phytophthora infestans.</title>
        <authorList>
            <consortium name="The Broad Institute Genome Sequencing Platform"/>
            <person name="Haas B.J."/>
            <person name="Kamoun S."/>
            <person name="Zody M.C."/>
            <person name="Jiang R.H."/>
            <person name="Handsaker R.E."/>
            <person name="Cano L.M."/>
            <person name="Grabherr M."/>
            <person name="Kodira C.D."/>
            <person name="Raffaele S."/>
            <person name="Torto-Alalibo T."/>
            <person name="Bozkurt T.O."/>
            <person name="Ah-Fong A.M."/>
            <person name="Alvarado L."/>
            <person name="Anderson V.L."/>
            <person name="Armstrong M.R."/>
            <person name="Avrova A."/>
            <person name="Baxter L."/>
            <person name="Beynon J."/>
            <person name="Boevink P.C."/>
            <person name="Bollmann S.R."/>
            <person name="Bos J.I."/>
            <person name="Bulone V."/>
            <person name="Cai G."/>
            <person name="Cakir C."/>
            <person name="Carrington J.C."/>
            <person name="Chawner M."/>
            <person name="Conti L."/>
            <person name="Costanzo S."/>
            <person name="Ewan R."/>
            <person name="Fahlgren N."/>
            <person name="Fischbach M.A."/>
            <person name="Fugelstad J."/>
            <person name="Gilroy E.M."/>
            <person name="Gnerre S."/>
            <person name="Green P.J."/>
            <person name="Grenville-Briggs L.J."/>
            <person name="Griffith J."/>
            <person name="Grunwald N.J."/>
            <person name="Horn K."/>
            <person name="Horner N.R."/>
            <person name="Hu C.H."/>
            <person name="Huitema E."/>
            <person name="Jeong D.H."/>
            <person name="Jones A.M."/>
            <person name="Jones J.D."/>
            <person name="Jones R.W."/>
            <person name="Karlsson E.K."/>
            <person name="Kunjeti S.G."/>
            <person name="Lamour K."/>
            <person name="Liu Z."/>
            <person name="Ma L."/>
            <person name="Maclean D."/>
            <person name="Chibucos M.C."/>
            <person name="McDonald H."/>
            <person name="McWalters J."/>
            <person name="Meijer H.J."/>
            <person name="Morgan W."/>
            <person name="Morris P.F."/>
            <person name="Munro C.A."/>
            <person name="O'Neill K."/>
            <person name="Ospina-Giraldo M."/>
            <person name="Pinzon A."/>
            <person name="Pritchard L."/>
            <person name="Ramsahoye B."/>
            <person name="Ren Q."/>
            <person name="Restrepo S."/>
            <person name="Roy S."/>
            <person name="Sadanandom A."/>
            <person name="Savidor A."/>
            <person name="Schornack S."/>
            <person name="Schwartz D.C."/>
            <person name="Schumann U.D."/>
            <person name="Schwessinger B."/>
            <person name="Seyer L."/>
            <person name="Sharpe T."/>
            <person name="Silvar C."/>
            <person name="Song J."/>
            <person name="Studholme D.J."/>
            <person name="Sykes S."/>
            <person name="Thines M."/>
            <person name="van de Vondervoort P.J."/>
            <person name="Phuntumart V."/>
            <person name="Wawra S."/>
            <person name="Weide R."/>
            <person name="Win J."/>
            <person name="Young C."/>
            <person name="Zhou S."/>
            <person name="Fry W."/>
            <person name="Meyers B.C."/>
            <person name="van West P."/>
            <person name="Ristaino J."/>
            <person name="Govers F."/>
            <person name="Birch P.R."/>
            <person name="Whisson S.C."/>
            <person name="Judelson H.S."/>
            <person name="Nusbaum C."/>
        </authorList>
    </citation>
    <scope>NUCLEOTIDE SEQUENCE [LARGE SCALE GENOMIC DNA]</scope>
    <source>
        <strain evidence="2">T30-4</strain>
    </source>
</reference>
<dbReference type="HOGENOM" id="CLU_1506280_0_0_1"/>